<protein>
    <submittedName>
        <fullName evidence="2">Uncharacterized protein</fullName>
    </submittedName>
</protein>
<feature type="compositionally biased region" description="Pro residues" evidence="1">
    <location>
        <begin position="104"/>
        <end position="113"/>
    </location>
</feature>
<dbReference type="Proteomes" id="UP000053201">
    <property type="component" value="Unassembled WGS sequence"/>
</dbReference>
<feature type="region of interest" description="Disordered" evidence="1">
    <location>
        <begin position="48"/>
        <end position="331"/>
    </location>
</feature>
<gene>
    <name evidence="2" type="ORF">SPPG_05989</name>
</gene>
<dbReference type="OrthoDB" id="2152669at2759"/>
<accession>A0A0L0HE52</accession>
<reference evidence="2 3" key="1">
    <citation type="submission" date="2009-08" db="EMBL/GenBank/DDBJ databases">
        <title>The Genome Sequence of Spizellomyces punctatus strain DAOM BR117.</title>
        <authorList>
            <consortium name="The Broad Institute Genome Sequencing Platform"/>
            <person name="Russ C."/>
            <person name="Cuomo C."/>
            <person name="Shea T."/>
            <person name="Young S.K."/>
            <person name="Zeng Q."/>
            <person name="Koehrsen M."/>
            <person name="Haas B."/>
            <person name="Borodovsky M."/>
            <person name="Guigo R."/>
            <person name="Alvarado L."/>
            <person name="Berlin A."/>
            <person name="Bochicchio J."/>
            <person name="Borenstein D."/>
            <person name="Chapman S."/>
            <person name="Chen Z."/>
            <person name="Engels R."/>
            <person name="Freedman E."/>
            <person name="Gellesch M."/>
            <person name="Goldberg J."/>
            <person name="Griggs A."/>
            <person name="Gujja S."/>
            <person name="Heiman D."/>
            <person name="Hepburn T."/>
            <person name="Howarth C."/>
            <person name="Jen D."/>
            <person name="Larson L."/>
            <person name="Lewis B."/>
            <person name="Mehta T."/>
            <person name="Park D."/>
            <person name="Pearson M."/>
            <person name="Roberts A."/>
            <person name="Saif S."/>
            <person name="Shenoy N."/>
            <person name="Sisk P."/>
            <person name="Stolte C."/>
            <person name="Sykes S."/>
            <person name="Thomson T."/>
            <person name="Walk T."/>
            <person name="White J."/>
            <person name="Yandava C."/>
            <person name="Burger G."/>
            <person name="Gray M.W."/>
            <person name="Holland P.W.H."/>
            <person name="King N."/>
            <person name="Lang F.B.F."/>
            <person name="Roger A.J."/>
            <person name="Ruiz-Trillo I."/>
            <person name="Lander E."/>
            <person name="Nusbaum C."/>
        </authorList>
    </citation>
    <scope>NUCLEOTIDE SEQUENCE [LARGE SCALE GENOMIC DNA]</scope>
    <source>
        <strain evidence="2 3">DAOM BR117</strain>
    </source>
</reference>
<feature type="compositionally biased region" description="Basic and acidic residues" evidence="1">
    <location>
        <begin position="194"/>
        <end position="211"/>
    </location>
</feature>
<feature type="compositionally biased region" description="Polar residues" evidence="1">
    <location>
        <begin position="128"/>
        <end position="138"/>
    </location>
</feature>
<feature type="region of interest" description="Disordered" evidence="1">
    <location>
        <begin position="1"/>
        <end position="23"/>
    </location>
</feature>
<evidence type="ECO:0000256" key="1">
    <source>
        <dbReference type="SAM" id="MobiDB-lite"/>
    </source>
</evidence>
<dbReference type="VEuPathDB" id="FungiDB:SPPG_05989"/>
<proteinExistence type="predicted"/>
<dbReference type="AlphaFoldDB" id="A0A0L0HE52"/>
<keyword evidence="3" id="KW-1185">Reference proteome</keyword>
<sequence>MLSHAFRAKGGMEGKKAAQPCEQQESGNDIYHLLLTHRQSVCPSTRLRVKESIRKNENERKTERKPRMPRRPPPGGHTSIVFGDDTTSVPWRSTSQAAAAEARTPPPSRPATPPKTATEPWQGRKNKSTVFGNDTQDVSDGIDKLSISKKSGRSPGGKSTMGSILQTKEKDAKPSPPTAPSTSRPSGSIVPLGEDERIRRPAKRQLGDPGHRSSVALGSQTPSPPPTRPQSPTESPRSKPASLRVSSPGKHFQSSITFGDDDPPQPEFSPRKHKPGRRNLAPPGGGNSTLSLAEFAGGVAVDTKASPKRERVDPASISGSAGRTTGKHRVY</sequence>
<dbReference type="InParanoid" id="A0A0L0HE52"/>
<evidence type="ECO:0000313" key="2">
    <source>
        <dbReference type="EMBL" id="KNC99038.1"/>
    </source>
</evidence>
<feature type="compositionally biased region" description="Basic and acidic residues" evidence="1">
    <location>
        <begin position="48"/>
        <end position="66"/>
    </location>
</feature>
<evidence type="ECO:0000313" key="3">
    <source>
        <dbReference type="Proteomes" id="UP000053201"/>
    </source>
</evidence>
<name>A0A0L0HE52_SPIPD</name>
<organism evidence="2 3">
    <name type="scientific">Spizellomyces punctatus (strain DAOM BR117)</name>
    <dbReference type="NCBI Taxonomy" id="645134"/>
    <lineage>
        <taxon>Eukaryota</taxon>
        <taxon>Fungi</taxon>
        <taxon>Fungi incertae sedis</taxon>
        <taxon>Chytridiomycota</taxon>
        <taxon>Chytridiomycota incertae sedis</taxon>
        <taxon>Chytridiomycetes</taxon>
        <taxon>Spizellomycetales</taxon>
        <taxon>Spizellomycetaceae</taxon>
        <taxon>Spizellomyces</taxon>
    </lineage>
</organism>
<feature type="compositionally biased region" description="Low complexity" evidence="1">
    <location>
        <begin position="92"/>
        <end position="103"/>
    </location>
</feature>
<dbReference type="RefSeq" id="XP_016607078.1">
    <property type="nucleotide sequence ID" value="XM_016754193.1"/>
</dbReference>
<dbReference type="EMBL" id="KQ257459">
    <property type="protein sequence ID" value="KNC99038.1"/>
    <property type="molecule type" value="Genomic_DNA"/>
</dbReference>
<dbReference type="GeneID" id="27689326"/>